<reference evidence="6 7" key="1">
    <citation type="submission" date="2020-11" db="EMBL/GenBank/DDBJ databases">
        <title>Algicoccus daihaiensis sp.nov., isolated from Daihai Lake in Inner Mongolia.</title>
        <authorList>
            <person name="Kai J."/>
        </authorList>
    </citation>
    <scope>NUCLEOTIDE SEQUENCE [LARGE SCALE GENOMIC DNA]</scope>
    <source>
        <strain evidence="7">f23</strain>
    </source>
</reference>
<evidence type="ECO:0000256" key="5">
    <source>
        <dbReference type="SAM" id="Phobius"/>
    </source>
</evidence>
<sequence>MFAQFGLLAALVWQAYQAWPNLTFGVTGSTLFAVSIALGIWTLTVNRPGNFNVIPEPREGGQLVTQGPYQWIRHPMYSSLMLFAAGCATVIDGWWAWYSCGALVLVLWFKSEVEEHLLIKQFRQYEAYRQRSKRFVPMLW</sequence>
<organism evidence="6 7">
    <name type="scientific">Orrella daihaiensis</name>
    <dbReference type="NCBI Taxonomy" id="2782176"/>
    <lineage>
        <taxon>Bacteria</taxon>
        <taxon>Pseudomonadati</taxon>
        <taxon>Pseudomonadota</taxon>
        <taxon>Betaproteobacteria</taxon>
        <taxon>Burkholderiales</taxon>
        <taxon>Alcaligenaceae</taxon>
        <taxon>Orrella</taxon>
    </lineage>
</organism>
<evidence type="ECO:0000256" key="1">
    <source>
        <dbReference type="ARBA" id="ARBA00004127"/>
    </source>
</evidence>
<accession>A0ABY4ARM8</accession>
<keyword evidence="7" id="KW-1185">Reference proteome</keyword>
<keyword evidence="3 5" id="KW-1133">Transmembrane helix</keyword>
<feature type="transmembrane region" description="Helical" evidence="5">
    <location>
        <begin position="27"/>
        <end position="45"/>
    </location>
</feature>
<evidence type="ECO:0000256" key="2">
    <source>
        <dbReference type="ARBA" id="ARBA00022692"/>
    </source>
</evidence>
<dbReference type="Gene3D" id="1.20.120.1630">
    <property type="match status" value="1"/>
</dbReference>
<comment type="subcellular location">
    <subcellularLocation>
        <location evidence="1">Endomembrane system</location>
        <topology evidence="1">Multi-pass membrane protein</topology>
    </subcellularLocation>
</comment>
<evidence type="ECO:0000256" key="4">
    <source>
        <dbReference type="ARBA" id="ARBA00023136"/>
    </source>
</evidence>
<dbReference type="InterPro" id="IPR007318">
    <property type="entry name" value="Phopholipid_MeTrfase"/>
</dbReference>
<dbReference type="EMBL" id="CP063982">
    <property type="protein sequence ID" value="UOD51682.1"/>
    <property type="molecule type" value="Genomic_DNA"/>
</dbReference>
<dbReference type="InterPro" id="IPR052527">
    <property type="entry name" value="Metal_cation-efflux_comp"/>
</dbReference>
<dbReference type="PANTHER" id="PTHR43847">
    <property type="entry name" value="BLL3993 PROTEIN"/>
    <property type="match status" value="1"/>
</dbReference>
<evidence type="ECO:0000313" key="7">
    <source>
        <dbReference type="Proteomes" id="UP000831607"/>
    </source>
</evidence>
<dbReference type="PANTHER" id="PTHR43847:SF1">
    <property type="entry name" value="BLL3993 PROTEIN"/>
    <property type="match status" value="1"/>
</dbReference>
<dbReference type="Proteomes" id="UP000831607">
    <property type="component" value="Chromosome"/>
</dbReference>
<keyword evidence="4 5" id="KW-0472">Membrane</keyword>
<evidence type="ECO:0000313" key="6">
    <source>
        <dbReference type="EMBL" id="UOD51682.1"/>
    </source>
</evidence>
<keyword evidence="2 5" id="KW-0812">Transmembrane</keyword>
<gene>
    <name evidence="6" type="ORF">DHf2319_10780</name>
</gene>
<evidence type="ECO:0000256" key="3">
    <source>
        <dbReference type="ARBA" id="ARBA00022989"/>
    </source>
</evidence>
<feature type="transmembrane region" description="Helical" evidence="5">
    <location>
        <begin position="80"/>
        <end position="109"/>
    </location>
</feature>
<dbReference type="Pfam" id="PF04191">
    <property type="entry name" value="PEMT"/>
    <property type="match status" value="1"/>
</dbReference>
<protein>
    <submittedName>
        <fullName evidence="6">Isoprenylcysteine carboxylmethyltransferase family protein</fullName>
    </submittedName>
</protein>
<proteinExistence type="predicted"/>
<name>A0ABY4ARM8_9BURK</name>